<feature type="region of interest" description="Disordered" evidence="3">
    <location>
        <begin position="569"/>
        <end position="622"/>
    </location>
</feature>
<evidence type="ECO:0000256" key="2">
    <source>
        <dbReference type="ARBA" id="ARBA00022801"/>
    </source>
</evidence>
<feature type="region of interest" description="Disordered" evidence="3">
    <location>
        <begin position="137"/>
        <end position="158"/>
    </location>
</feature>
<dbReference type="VEuPathDB" id="ToxoDB:TGDOM2_248710"/>
<dbReference type="Proteomes" id="UP000028837">
    <property type="component" value="Unassembled WGS sequence"/>
</dbReference>
<evidence type="ECO:0000259" key="4">
    <source>
        <dbReference type="Pfam" id="PF00443"/>
    </source>
</evidence>
<dbReference type="PANTHER" id="PTHR22975">
    <property type="entry name" value="UBIQUITIN SPECIFIC PROTEINASE"/>
    <property type="match status" value="1"/>
</dbReference>
<protein>
    <submittedName>
        <fullName evidence="5">Ubiquitin carboxyl-terminal hydrolase</fullName>
    </submittedName>
</protein>
<feature type="compositionally biased region" description="Basic and acidic residues" evidence="3">
    <location>
        <begin position="776"/>
        <end position="786"/>
    </location>
</feature>
<feature type="compositionally biased region" description="Basic and acidic residues" evidence="3">
    <location>
        <begin position="744"/>
        <end position="765"/>
    </location>
</feature>
<feature type="region of interest" description="Disordered" evidence="3">
    <location>
        <begin position="350"/>
        <end position="426"/>
    </location>
</feature>
<dbReference type="OrthoDB" id="330957at2759"/>
<name>A0A086KQ24_TOXGO</name>
<feature type="region of interest" description="Disordered" evidence="3">
    <location>
        <begin position="55"/>
        <end position="88"/>
    </location>
</feature>
<dbReference type="PANTHER" id="PTHR22975:SF9">
    <property type="entry name" value="ECHINUS SPLICE FORM 3"/>
    <property type="match status" value="1"/>
</dbReference>
<sequence>MRQGTSCTSVSPLSRAPSLRLRGLENPRGENNCFLNVTLQAFWNLRSFRILCQQGTEHQHPAPSLSASRSAVSRTRRDEPLSPEAPLPLFSMRVQTSLGSGSSKNPANGKSVQREVPNFDAVFSSTLRTWIDRENEARKSVPRATGEKPAPRPSPFSVSAPVEARVEGHLATSPLHVPAASSCVYCAIKNLFANYEFGNCEVLPAAAVRTALATCWASTRFKPGDMEDADETLVGVLDALHAWHQGLIAPPPSAYVSCAPSSRDAGGRFSGCEDLSNPLNFLAFYRDIPCNPPCLAHRLFALHVLFLPRCTACGATGEPLVQQLYVHRAYMAELLPLLAWKSSSSGSGNVSCARASTRPPESRSLPRPSSYADASGFPPRNPGNAVQSARKAVFDVKHGSRPGNAPEAQASGECTDRVDKPFRPSSGRGVLASSMRSLFLSDSTFANRESICIRNIFSDVKNAQAERSDSTSLPSEREAVSAEGTIRDGRRHCPVEDAEDAEDRFRCVDAFGYRDASEAAPLDHKVRMLRRRSSECFDTTFADSDSVEDEFKRLHQFFQHASVVRFSPKSKAKKKEVAARGGDRSQRAGRARGQRQQEGSDSSEAMRRANVESTKEQRGDCEQCGGAQTVVLDRHCMHAPAIFVCSLTWLPDLAQLAPLFPGVPAVPSFASSASSVPCLSSSSEAAFERLEPGSSNGAKQMKSESDEVRRSIFLLLQSLEPVLDVREIFSSNSQGTQISFAAGHRRETLSPESAERPERDRRCRQPLEVASTSPVSRREHARKGDDSGSAVRQEVEIFTADMEGKHVFRGMVCFYGQHYVCFFHHWASAKWVLFDDSRVKRGLMWKDVVSMCVAGKLLPCLLFFERISLRRANRRIRLSCSSSALSPVANSLSAAPRHGVREEFLACQTSGDSSMETSEDSSEESASFLCGRTHRIGDGELWREKHDEYGKETLQLFCAEMLSCQNLLLEESSVSEAKKAAVAVASEARSVGDSAIGAAPCRIA</sequence>
<feature type="compositionally biased region" description="Basic and acidic residues" evidence="3">
    <location>
        <begin position="137"/>
        <end position="150"/>
    </location>
</feature>
<proteinExistence type="predicted"/>
<dbReference type="InterPro" id="IPR038765">
    <property type="entry name" value="Papain-like_cys_pep_sf"/>
</dbReference>
<dbReference type="SUPFAM" id="SSF54001">
    <property type="entry name" value="Cysteine proteinases"/>
    <property type="match status" value="1"/>
</dbReference>
<comment type="caution">
    <text evidence="5">The sequence shown here is derived from an EMBL/GenBank/DDBJ whole genome shotgun (WGS) entry which is preliminary data.</text>
</comment>
<dbReference type="EMBL" id="AHZU02000269">
    <property type="protein sequence ID" value="KFG46492.1"/>
    <property type="molecule type" value="Genomic_DNA"/>
</dbReference>
<organism evidence="5 6">
    <name type="scientific">Toxoplasma gondii GAB2-2007-GAL-DOM2</name>
    <dbReference type="NCBI Taxonomy" id="1130820"/>
    <lineage>
        <taxon>Eukaryota</taxon>
        <taxon>Sar</taxon>
        <taxon>Alveolata</taxon>
        <taxon>Apicomplexa</taxon>
        <taxon>Conoidasida</taxon>
        <taxon>Coccidia</taxon>
        <taxon>Eucoccidiorida</taxon>
        <taxon>Eimeriorina</taxon>
        <taxon>Sarcocystidae</taxon>
        <taxon>Toxoplasma</taxon>
    </lineage>
</organism>
<dbReference type="AlphaFoldDB" id="A0A086KQ24"/>
<feature type="compositionally biased region" description="Basic and acidic residues" evidence="3">
    <location>
        <begin position="604"/>
        <end position="621"/>
    </location>
</feature>
<dbReference type="GO" id="GO:0016579">
    <property type="term" value="P:protein deubiquitination"/>
    <property type="evidence" value="ECO:0007669"/>
    <property type="project" value="InterPro"/>
</dbReference>
<feature type="region of interest" description="Disordered" evidence="3">
    <location>
        <begin position="740"/>
        <end position="788"/>
    </location>
</feature>
<reference evidence="5 6" key="1">
    <citation type="submission" date="2014-02" db="EMBL/GenBank/DDBJ databases">
        <authorList>
            <person name="Sibley D."/>
            <person name="Venepally P."/>
            <person name="Karamycheva S."/>
            <person name="Hadjithomas M."/>
            <person name="Khan A."/>
            <person name="Brunk B."/>
            <person name="Roos D."/>
            <person name="Caler E."/>
            <person name="Lorenzi H."/>
        </authorList>
    </citation>
    <scope>NUCLEOTIDE SEQUENCE [LARGE SCALE GENOMIC DNA]</scope>
    <source>
        <strain evidence="5 6">GAB2-2007-GAL-DOM2</strain>
    </source>
</reference>
<feature type="compositionally biased region" description="Basic and acidic residues" evidence="3">
    <location>
        <begin position="575"/>
        <end position="586"/>
    </location>
</feature>
<feature type="compositionally biased region" description="Low complexity" evidence="3">
    <location>
        <begin position="358"/>
        <end position="370"/>
    </location>
</feature>
<evidence type="ECO:0000256" key="1">
    <source>
        <dbReference type="ARBA" id="ARBA00022786"/>
    </source>
</evidence>
<keyword evidence="1" id="KW-0833">Ubl conjugation pathway</keyword>
<dbReference type="InterPro" id="IPR052398">
    <property type="entry name" value="Ubiquitin_hydrolase_53/54"/>
</dbReference>
<dbReference type="InterPro" id="IPR001394">
    <property type="entry name" value="Peptidase_C19_UCH"/>
</dbReference>
<dbReference type="Pfam" id="PF00443">
    <property type="entry name" value="UCH"/>
    <property type="match status" value="1"/>
</dbReference>
<evidence type="ECO:0000256" key="3">
    <source>
        <dbReference type="SAM" id="MobiDB-lite"/>
    </source>
</evidence>
<evidence type="ECO:0000313" key="5">
    <source>
        <dbReference type="EMBL" id="KFG46492.1"/>
    </source>
</evidence>
<accession>A0A086KQ24</accession>
<gene>
    <name evidence="5" type="ORF">TGDOM2_248710</name>
</gene>
<keyword evidence="2 5" id="KW-0378">Hydrolase</keyword>
<evidence type="ECO:0000313" key="6">
    <source>
        <dbReference type="Proteomes" id="UP000028837"/>
    </source>
</evidence>
<feature type="compositionally biased region" description="Low complexity" evidence="3">
    <location>
        <begin position="62"/>
        <end position="73"/>
    </location>
</feature>
<feature type="domain" description="Peptidase C19 ubiquitin carboxyl-terminal hydrolase" evidence="4">
    <location>
        <begin position="23"/>
        <end position="359"/>
    </location>
</feature>
<dbReference type="Gene3D" id="3.90.70.10">
    <property type="entry name" value="Cysteine proteinases"/>
    <property type="match status" value="2"/>
</dbReference>
<dbReference type="GO" id="GO:0004843">
    <property type="term" value="F:cysteine-type deubiquitinase activity"/>
    <property type="evidence" value="ECO:0007669"/>
    <property type="project" value="InterPro"/>
</dbReference>